<feature type="transmembrane region" description="Helical" evidence="1">
    <location>
        <begin position="200"/>
        <end position="221"/>
    </location>
</feature>
<proteinExistence type="predicted"/>
<dbReference type="PANTHER" id="PTHR39456:SF1">
    <property type="entry name" value="METAL-DEPENDENT HYDROLASE"/>
    <property type="match status" value="1"/>
</dbReference>
<name>A0A345P555_9GAMM</name>
<dbReference type="Pfam" id="PF10118">
    <property type="entry name" value="Metal_hydrol"/>
    <property type="match status" value="1"/>
</dbReference>
<protein>
    <submittedName>
        <fullName evidence="2">Metal-dependent hydrolase</fullName>
    </submittedName>
</protein>
<evidence type="ECO:0000313" key="2">
    <source>
        <dbReference type="EMBL" id="AXI02414.1"/>
    </source>
</evidence>
<organism evidence="2 3">
    <name type="scientific">Aquirhabdus parva</name>
    <dbReference type="NCBI Taxonomy" id="2283318"/>
    <lineage>
        <taxon>Bacteria</taxon>
        <taxon>Pseudomonadati</taxon>
        <taxon>Pseudomonadota</taxon>
        <taxon>Gammaproteobacteria</taxon>
        <taxon>Moraxellales</taxon>
        <taxon>Moraxellaceae</taxon>
        <taxon>Aquirhabdus</taxon>
    </lineage>
</organism>
<keyword evidence="1" id="KW-1133">Transmembrane helix</keyword>
<keyword evidence="2" id="KW-0378">Hydrolase</keyword>
<keyword evidence="1" id="KW-0472">Membrane</keyword>
<dbReference type="Proteomes" id="UP000253940">
    <property type="component" value="Chromosome"/>
</dbReference>
<reference evidence="2 3" key="1">
    <citation type="submission" date="2018-07" db="EMBL/GenBank/DDBJ databases">
        <title>Genome sequencing of Moraxellaceae gen. HYN0046.</title>
        <authorList>
            <person name="Kim M."/>
            <person name="Yi H."/>
        </authorList>
    </citation>
    <scope>NUCLEOTIDE SEQUENCE [LARGE SCALE GENOMIC DNA]</scope>
    <source>
        <strain evidence="2 3">HYN0046</strain>
    </source>
</reference>
<dbReference type="InterPro" id="IPR016516">
    <property type="entry name" value="UCP07580"/>
</dbReference>
<dbReference type="AlphaFoldDB" id="A0A345P555"/>
<dbReference type="GO" id="GO:0016787">
    <property type="term" value="F:hydrolase activity"/>
    <property type="evidence" value="ECO:0007669"/>
    <property type="project" value="UniProtKB-KW"/>
</dbReference>
<dbReference type="EMBL" id="CP031222">
    <property type="protein sequence ID" value="AXI02414.1"/>
    <property type="molecule type" value="Genomic_DNA"/>
</dbReference>
<dbReference type="OrthoDB" id="4760165at2"/>
<dbReference type="RefSeq" id="WP_114898524.1">
    <property type="nucleotide sequence ID" value="NZ_CP031222.1"/>
</dbReference>
<evidence type="ECO:0000256" key="1">
    <source>
        <dbReference type="SAM" id="Phobius"/>
    </source>
</evidence>
<dbReference type="KEGG" id="mbah:HYN46_05945"/>
<sequence length="292" mass="33426">MTSIPDLSRNRFPVRRMDFDFAETKQYWFNNDAGLTHFMTALSALFPVGERFFVDSVRAVRKNPKIADNVDLQAQISAFIGQEAMHSKEHHALNMHASEFGYKDIEWMEAFTATVLSARKILTPFAPIEMIDLAATCALEHFTALLAEQVLNNPKFQSMMAGDPVMLKLWLWHCVEETEHKAVAYDVYKNIYGTDKGSAYVLRIVGILMATTLILGTQSYFTARLLQKDGKLAPKYWLKVANTFYGINGLFIKAIPHFLDYFKPSFHPNDHNTIRLLSDWKRNLSLSEYKPS</sequence>
<dbReference type="PIRSF" id="PIRSF007580">
    <property type="entry name" value="UCP07580"/>
    <property type="match status" value="1"/>
</dbReference>
<evidence type="ECO:0000313" key="3">
    <source>
        <dbReference type="Proteomes" id="UP000253940"/>
    </source>
</evidence>
<keyword evidence="3" id="KW-1185">Reference proteome</keyword>
<keyword evidence="1" id="KW-0812">Transmembrane</keyword>
<dbReference type="PANTHER" id="PTHR39456">
    <property type="entry name" value="METAL-DEPENDENT HYDROLASE"/>
    <property type="match status" value="1"/>
</dbReference>
<gene>
    <name evidence="2" type="ORF">HYN46_05945</name>
</gene>
<accession>A0A345P555</accession>